<dbReference type="Proteomes" id="UP000789901">
    <property type="component" value="Unassembled WGS sequence"/>
</dbReference>
<proteinExistence type="predicted"/>
<organism evidence="2 3">
    <name type="scientific">Gigaspora margarita</name>
    <dbReference type="NCBI Taxonomy" id="4874"/>
    <lineage>
        <taxon>Eukaryota</taxon>
        <taxon>Fungi</taxon>
        <taxon>Fungi incertae sedis</taxon>
        <taxon>Mucoromycota</taxon>
        <taxon>Glomeromycotina</taxon>
        <taxon>Glomeromycetes</taxon>
        <taxon>Diversisporales</taxon>
        <taxon>Gigasporaceae</taxon>
        <taxon>Gigaspora</taxon>
    </lineage>
</organism>
<sequence length="235" mass="27184">MEKETGLNKDLCEMSIIEKETGLNKDQCETSIMEKEARLSEDLHKTSNKNKIKFKVPYNNTNNKPQVNRRPKSKTPYHIRVLKFKKKKLKSKRKHLNETRSNLDGQKDVTDSSLQPSNGDTTPNVKQKKQEEVMDSPDSPLTEDSQEIAEPLFREIYYSNEFFDPSQVGCLVVTPQSLCMRDFVQNTSYDTSSAPFCVYPAIVQSFEGFQQFEPLENYSDDVYNTAFEEFTTNFQ</sequence>
<gene>
    <name evidence="2" type="ORF">GMARGA_LOCUS9294</name>
</gene>
<reference evidence="2 3" key="1">
    <citation type="submission" date="2021-06" db="EMBL/GenBank/DDBJ databases">
        <authorList>
            <person name="Kallberg Y."/>
            <person name="Tangrot J."/>
            <person name="Rosling A."/>
        </authorList>
    </citation>
    <scope>NUCLEOTIDE SEQUENCE [LARGE SCALE GENOMIC DNA]</scope>
    <source>
        <strain evidence="2 3">120-4 pot B 10/14</strain>
    </source>
</reference>
<name>A0ABN7UQ08_GIGMA</name>
<keyword evidence="3" id="KW-1185">Reference proteome</keyword>
<feature type="region of interest" description="Disordered" evidence="1">
    <location>
        <begin position="39"/>
        <end position="144"/>
    </location>
</feature>
<protein>
    <submittedName>
        <fullName evidence="2">2352_t:CDS:1</fullName>
    </submittedName>
</protein>
<dbReference type="EMBL" id="CAJVQB010004947">
    <property type="protein sequence ID" value="CAG8649771.1"/>
    <property type="molecule type" value="Genomic_DNA"/>
</dbReference>
<evidence type="ECO:0000256" key="1">
    <source>
        <dbReference type="SAM" id="MobiDB-lite"/>
    </source>
</evidence>
<evidence type="ECO:0000313" key="2">
    <source>
        <dbReference type="EMBL" id="CAG8649771.1"/>
    </source>
</evidence>
<feature type="compositionally biased region" description="Basic residues" evidence="1">
    <location>
        <begin position="67"/>
        <end position="95"/>
    </location>
</feature>
<evidence type="ECO:0000313" key="3">
    <source>
        <dbReference type="Proteomes" id="UP000789901"/>
    </source>
</evidence>
<feature type="compositionally biased region" description="Polar residues" evidence="1">
    <location>
        <begin position="111"/>
        <end position="125"/>
    </location>
</feature>
<accession>A0ABN7UQ08</accession>
<comment type="caution">
    <text evidence="2">The sequence shown here is derived from an EMBL/GenBank/DDBJ whole genome shotgun (WGS) entry which is preliminary data.</text>
</comment>